<comment type="caution">
    <text evidence="2">The sequence shown here is derived from an EMBL/GenBank/DDBJ whole genome shotgun (WGS) entry which is preliminary data.</text>
</comment>
<evidence type="ECO:0000313" key="3">
    <source>
        <dbReference type="Proteomes" id="UP001412067"/>
    </source>
</evidence>
<dbReference type="EMBL" id="JBBWWR010000009">
    <property type="protein sequence ID" value="KAK8962032.1"/>
    <property type="molecule type" value="Genomic_DNA"/>
</dbReference>
<sequence>MLKENFQYLLAYCGFCCKWESATLFSLVFGGICYYGGQRFIGAINGVLVFGIIISFAALVGIACGDLSWSSLLRANFEAVPKSVPIISLAFVYQFSCFLVFFRAPWRGQRGIQAPRLCR</sequence>
<keyword evidence="1" id="KW-1133">Transmembrane helix</keyword>
<dbReference type="PANTHER" id="PTHR32195">
    <property type="entry name" value="OS07G0662800 PROTEIN"/>
    <property type="match status" value="1"/>
</dbReference>
<accession>A0ABR2MDT1</accession>
<evidence type="ECO:0000256" key="1">
    <source>
        <dbReference type="SAM" id="Phobius"/>
    </source>
</evidence>
<keyword evidence="3" id="KW-1185">Reference proteome</keyword>
<reference evidence="2 3" key="1">
    <citation type="journal article" date="2022" name="Nat. Plants">
        <title>Genomes of leafy and leafless Platanthera orchids illuminate the evolution of mycoheterotrophy.</title>
        <authorList>
            <person name="Li M.H."/>
            <person name="Liu K.W."/>
            <person name="Li Z."/>
            <person name="Lu H.C."/>
            <person name="Ye Q.L."/>
            <person name="Zhang D."/>
            <person name="Wang J.Y."/>
            <person name="Li Y.F."/>
            <person name="Zhong Z.M."/>
            <person name="Liu X."/>
            <person name="Yu X."/>
            <person name="Liu D.K."/>
            <person name="Tu X.D."/>
            <person name="Liu B."/>
            <person name="Hao Y."/>
            <person name="Liao X.Y."/>
            <person name="Jiang Y.T."/>
            <person name="Sun W.H."/>
            <person name="Chen J."/>
            <person name="Chen Y.Q."/>
            <person name="Ai Y."/>
            <person name="Zhai J.W."/>
            <person name="Wu S.S."/>
            <person name="Zhou Z."/>
            <person name="Hsiao Y.Y."/>
            <person name="Wu W.L."/>
            <person name="Chen Y.Y."/>
            <person name="Lin Y.F."/>
            <person name="Hsu J.L."/>
            <person name="Li C.Y."/>
            <person name="Wang Z.W."/>
            <person name="Zhao X."/>
            <person name="Zhong W.Y."/>
            <person name="Ma X.K."/>
            <person name="Ma L."/>
            <person name="Huang J."/>
            <person name="Chen G.Z."/>
            <person name="Huang M.Z."/>
            <person name="Huang L."/>
            <person name="Peng D.H."/>
            <person name="Luo Y.B."/>
            <person name="Zou S.Q."/>
            <person name="Chen S.P."/>
            <person name="Lan S."/>
            <person name="Tsai W.C."/>
            <person name="Van de Peer Y."/>
            <person name="Liu Z.J."/>
        </authorList>
    </citation>
    <scope>NUCLEOTIDE SEQUENCE [LARGE SCALE GENOMIC DNA]</scope>
    <source>
        <strain evidence="2">Lor288</strain>
    </source>
</reference>
<keyword evidence="1" id="KW-0472">Membrane</keyword>
<feature type="transmembrane region" description="Helical" evidence="1">
    <location>
        <begin position="83"/>
        <end position="102"/>
    </location>
</feature>
<keyword evidence="1" id="KW-0812">Transmembrane</keyword>
<dbReference type="PANTHER" id="PTHR32195:SF26">
    <property type="entry name" value="TRYPTOPHAN OR TYROSINE TRANSPORTER PROTEIN"/>
    <property type="match status" value="1"/>
</dbReference>
<name>A0ABR2MDT1_9ASPA</name>
<organism evidence="2 3">
    <name type="scientific">Platanthera guangdongensis</name>
    <dbReference type="NCBI Taxonomy" id="2320717"/>
    <lineage>
        <taxon>Eukaryota</taxon>
        <taxon>Viridiplantae</taxon>
        <taxon>Streptophyta</taxon>
        <taxon>Embryophyta</taxon>
        <taxon>Tracheophyta</taxon>
        <taxon>Spermatophyta</taxon>
        <taxon>Magnoliopsida</taxon>
        <taxon>Liliopsida</taxon>
        <taxon>Asparagales</taxon>
        <taxon>Orchidaceae</taxon>
        <taxon>Orchidoideae</taxon>
        <taxon>Orchideae</taxon>
        <taxon>Orchidinae</taxon>
        <taxon>Platanthera</taxon>
    </lineage>
</organism>
<feature type="transmembrane region" description="Helical" evidence="1">
    <location>
        <begin position="40"/>
        <end position="63"/>
    </location>
</feature>
<protein>
    <submittedName>
        <fullName evidence="2">Uncharacterized protein</fullName>
    </submittedName>
</protein>
<evidence type="ECO:0000313" key="2">
    <source>
        <dbReference type="EMBL" id="KAK8962032.1"/>
    </source>
</evidence>
<dbReference type="Proteomes" id="UP001412067">
    <property type="component" value="Unassembled WGS sequence"/>
</dbReference>
<gene>
    <name evidence="2" type="ORF">KSP40_PGU017742</name>
</gene>
<proteinExistence type="predicted"/>